<dbReference type="SUPFAM" id="SSF49503">
    <property type="entry name" value="Cupredoxins"/>
    <property type="match status" value="1"/>
</dbReference>
<feature type="binding site" evidence="7">
    <location>
        <position position="125"/>
    </location>
    <ligand>
        <name>Cu cation</name>
        <dbReference type="ChEBI" id="CHEBI:23378"/>
    </ligand>
</feature>
<dbReference type="InterPro" id="IPR006311">
    <property type="entry name" value="TAT_signal"/>
</dbReference>
<feature type="domain" description="Blue (type 1) copper" evidence="9">
    <location>
        <begin position="52"/>
        <end position="132"/>
    </location>
</feature>
<dbReference type="RefSeq" id="WP_244701924.1">
    <property type="nucleotide sequence ID" value="NZ_BAAADN010000094.1"/>
</dbReference>
<evidence type="ECO:0000313" key="13">
    <source>
        <dbReference type="Proteomes" id="UP001500962"/>
    </source>
</evidence>
<name>A0AAV3SLH7_HALDO</name>
<evidence type="ECO:0000256" key="1">
    <source>
        <dbReference type="ARBA" id="ARBA00004370"/>
    </source>
</evidence>
<evidence type="ECO:0000256" key="4">
    <source>
        <dbReference type="ARBA" id="ARBA00022982"/>
    </source>
</evidence>
<dbReference type="PANTHER" id="PTHR34192:SF10">
    <property type="entry name" value="PLASTOCYANIN MAJOR ISOFORM, CHLOROPLASTIC-RELATED"/>
    <property type="match status" value="1"/>
</dbReference>
<feature type="binding site" evidence="7">
    <location>
        <position position="117"/>
    </location>
    <ligand>
        <name>Cu cation</name>
        <dbReference type="ChEBI" id="CHEBI:23378"/>
    </ligand>
</feature>
<evidence type="ECO:0000256" key="6">
    <source>
        <dbReference type="ARBA" id="ARBA00023136"/>
    </source>
</evidence>
<organism evidence="10 13">
    <name type="scientific">Halococcus dombrowskii</name>
    <dbReference type="NCBI Taxonomy" id="179637"/>
    <lineage>
        <taxon>Archaea</taxon>
        <taxon>Methanobacteriati</taxon>
        <taxon>Methanobacteriota</taxon>
        <taxon>Stenosarchaea group</taxon>
        <taxon>Halobacteria</taxon>
        <taxon>Halobacteriales</taxon>
        <taxon>Halococcaceae</taxon>
        <taxon>Halococcus</taxon>
    </lineage>
</organism>
<keyword evidence="12" id="KW-1185">Reference proteome</keyword>
<evidence type="ECO:0000256" key="7">
    <source>
        <dbReference type="PIRSR" id="PIRSR602387-1"/>
    </source>
</evidence>
<feature type="region of interest" description="Disordered" evidence="8">
    <location>
        <begin position="1"/>
        <end position="53"/>
    </location>
</feature>
<keyword evidence="6" id="KW-0472">Membrane</keyword>
<dbReference type="AlphaFoldDB" id="A0AAV3SLH7"/>
<feature type="binding site" evidence="7">
    <location>
        <position position="120"/>
    </location>
    <ligand>
        <name>Cu cation</name>
        <dbReference type="ChEBI" id="CHEBI:23378"/>
    </ligand>
</feature>
<dbReference type="GeneID" id="71762857"/>
<dbReference type="GO" id="GO:0005507">
    <property type="term" value="F:copper ion binding"/>
    <property type="evidence" value="ECO:0007669"/>
    <property type="project" value="InterPro"/>
</dbReference>
<dbReference type="InterPro" id="IPR028871">
    <property type="entry name" value="BlueCu_1_BS"/>
</dbReference>
<evidence type="ECO:0000256" key="2">
    <source>
        <dbReference type="ARBA" id="ARBA00022448"/>
    </source>
</evidence>
<evidence type="ECO:0000313" key="10">
    <source>
        <dbReference type="EMBL" id="GAA0478648.1"/>
    </source>
</evidence>
<dbReference type="Pfam" id="PF00127">
    <property type="entry name" value="Copper-bind"/>
    <property type="match status" value="1"/>
</dbReference>
<sequence length="182" mass="18473">MDDTDADGSVSRRGFLRTAAGTAAVAGASGTAAAQEDSEGSGGGSAKTVKVGPGGSLSFEPAELTIAPGTPVKFSWESDGHNVHPDDGDWGHQPIEDKGFSFTTSPFQETGEHSYVCDPHESAGMTGTIIVQEGGGSSGSSEPAIPGFAKQLGVAASTFLLSTLGLAYFFMRYGGDFEGSAE</sequence>
<dbReference type="PRINTS" id="PR00157">
    <property type="entry name" value="PLASTOCYANIN"/>
</dbReference>
<comment type="subcellular location">
    <subcellularLocation>
        <location evidence="1">Membrane</location>
    </subcellularLocation>
</comment>
<dbReference type="EMBL" id="BAAADN010000094">
    <property type="protein sequence ID" value="GAA0478648.1"/>
    <property type="molecule type" value="Genomic_DNA"/>
</dbReference>
<evidence type="ECO:0000313" key="11">
    <source>
        <dbReference type="EMBL" id="UOO94948.1"/>
    </source>
</evidence>
<dbReference type="GO" id="GO:0016020">
    <property type="term" value="C:membrane"/>
    <property type="evidence" value="ECO:0007669"/>
    <property type="project" value="UniProtKB-SubCell"/>
</dbReference>
<dbReference type="InterPro" id="IPR000923">
    <property type="entry name" value="BlueCu_1"/>
</dbReference>
<reference evidence="10" key="3">
    <citation type="submission" date="2023-12" db="EMBL/GenBank/DDBJ databases">
        <authorList>
            <person name="Sun Q."/>
            <person name="Inoue M."/>
        </authorList>
    </citation>
    <scope>NUCLEOTIDE SEQUENCE</scope>
    <source>
        <strain evidence="10">JCM 12289</strain>
    </source>
</reference>
<reference evidence="10" key="1">
    <citation type="journal article" date="2014" name="Int. J. Syst. Evol. Microbiol.">
        <title>Complete genome sequence of Corynebacterium casei LMG S-19264T (=DSM 44701T), isolated from a smear-ripened cheese.</title>
        <authorList>
            <consortium name="US DOE Joint Genome Institute (JGI-PGF)"/>
            <person name="Walter F."/>
            <person name="Albersmeier A."/>
            <person name="Kalinowski J."/>
            <person name="Ruckert C."/>
        </authorList>
    </citation>
    <scope>NUCLEOTIDE SEQUENCE</scope>
    <source>
        <strain evidence="10">JCM 12289</strain>
    </source>
</reference>
<dbReference type="InterPro" id="IPR008972">
    <property type="entry name" value="Cupredoxin"/>
</dbReference>
<evidence type="ECO:0000256" key="3">
    <source>
        <dbReference type="ARBA" id="ARBA00022723"/>
    </source>
</evidence>
<dbReference type="Gene3D" id="2.60.40.420">
    <property type="entry name" value="Cupredoxins - blue copper proteins"/>
    <property type="match status" value="1"/>
</dbReference>
<keyword evidence="3 7" id="KW-0479">Metal-binding</keyword>
<dbReference type="PROSITE" id="PS51318">
    <property type="entry name" value="TAT"/>
    <property type="match status" value="1"/>
</dbReference>
<dbReference type="Proteomes" id="UP001500962">
    <property type="component" value="Unassembled WGS sequence"/>
</dbReference>
<keyword evidence="4" id="KW-0249">Electron transport</keyword>
<dbReference type="Proteomes" id="UP000830542">
    <property type="component" value="Chromosome"/>
</dbReference>
<feature type="binding site" evidence="7">
    <location>
        <position position="81"/>
    </location>
    <ligand>
        <name>Cu cation</name>
        <dbReference type="ChEBI" id="CHEBI:23378"/>
    </ligand>
</feature>
<evidence type="ECO:0000259" key="9">
    <source>
        <dbReference type="Pfam" id="PF00127"/>
    </source>
</evidence>
<dbReference type="PANTHER" id="PTHR34192">
    <property type="entry name" value="PLASTOCYANIN MAJOR ISOFORM, CHLOROPLASTIC-RELATED"/>
    <property type="match status" value="1"/>
</dbReference>
<dbReference type="PROSITE" id="PS00196">
    <property type="entry name" value="COPPER_BLUE"/>
    <property type="match status" value="1"/>
</dbReference>
<keyword evidence="2" id="KW-0813">Transport</keyword>
<comment type="cofactor">
    <cofactor evidence="7">
        <name>Cu(2+)</name>
        <dbReference type="ChEBI" id="CHEBI:29036"/>
    </cofactor>
    <text evidence="7">The crystal structure with reduced Cu(1+) has also been determined.</text>
</comment>
<dbReference type="EMBL" id="CP095005">
    <property type="protein sequence ID" value="UOO94948.1"/>
    <property type="molecule type" value="Genomic_DNA"/>
</dbReference>
<dbReference type="GO" id="GO:0009055">
    <property type="term" value="F:electron transfer activity"/>
    <property type="evidence" value="ECO:0007669"/>
    <property type="project" value="InterPro"/>
</dbReference>
<reference evidence="11" key="2">
    <citation type="submission" date="2022-04" db="EMBL/GenBank/DDBJ databases">
        <title>Sequencing and genomic assembly of Halococcus dombrowskii.</title>
        <authorList>
            <person name="Lim S.W."/>
            <person name="MacLea K.S."/>
        </authorList>
    </citation>
    <scope>NUCLEOTIDE SEQUENCE</scope>
    <source>
        <strain evidence="11">H4</strain>
    </source>
</reference>
<evidence type="ECO:0000256" key="8">
    <source>
        <dbReference type="SAM" id="MobiDB-lite"/>
    </source>
</evidence>
<evidence type="ECO:0000313" key="12">
    <source>
        <dbReference type="Proteomes" id="UP000830542"/>
    </source>
</evidence>
<dbReference type="KEGG" id="hdo:MUK72_13375"/>
<accession>A0AAV3SLH7</accession>
<keyword evidence="5 7" id="KW-0186">Copper</keyword>
<protein>
    <submittedName>
        <fullName evidence="10">Plastocyanin/azurin family copper-binding protein</fullName>
    </submittedName>
</protein>
<gene>
    <name evidence="10" type="ORF">GCM10008985_38600</name>
    <name evidence="11" type="ORF">MUK72_13375</name>
</gene>
<proteinExistence type="predicted"/>
<evidence type="ECO:0000256" key="5">
    <source>
        <dbReference type="ARBA" id="ARBA00023008"/>
    </source>
</evidence>
<feature type="compositionally biased region" description="Low complexity" evidence="8">
    <location>
        <begin position="18"/>
        <end position="34"/>
    </location>
</feature>
<dbReference type="InterPro" id="IPR002387">
    <property type="entry name" value="Plastocyanin"/>
</dbReference>